<dbReference type="EMBL" id="FOWW01000015">
    <property type="protein sequence ID" value="SFQ73100.1"/>
    <property type="molecule type" value="Genomic_DNA"/>
</dbReference>
<keyword evidence="3" id="KW-1185">Reference proteome</keyword>
<sequence length="516" mass="53653">MPAENGFAGFVLPRRLTVFDLETAAAPVRVSFTARARQRAAHARDFVTRCRAEGRAVYGASTGFGPLVGFAGRGEDTDQCENLLSHLTVGQGPDLPPAVVRAALLVRAQSLAHGRSGASMRVLDMLAGVLRTTLAPAVPRLGSLGASGDLVPLAHAVQVLKGRGHAYLDTRRMPAEQALRAAGLEPVELTGRDALALLNGTPLTAAATGLAVAQLTRSHATAVLLTALLADVLGCDAGFASPHLLDAYGHPDAARVGESLRAHLRGLVPSGQRALQEPYSIRCTPQLLGAVAASIRHGRELVGHDLNGVSDNPVFFPEHDLVAHGGNFFGQSLAFVADLIAVVAAQTGNLAERQLDLLVDPHRNGGLPPVLATVPGRQHGVQGVQLAATAVVTEMRRAAVPASVQTLPTNLHNQDVVPLGTHAALTALANAESLRMLHGSLAVALRQAVHVGARVPTAARTAAALDRLVAVIPPVDPDRPLDEDVRIAADELDAMAGDILGVDEAVSHDPSERSAP</sequence>
<dbReference type="RefSeq" id="WP_092536848.1">
    <property type="nucleotide sequence ID" value="NZ_FOWW01000015.1"/>
</dbReference>
<protein>
    <submittedName>
        <fullName evidence="2">Histidine ammonia-lyase/tyrosine ammonia-lyase</fullName>
    </submittedName>
</protein>
<evidence type="ECO:0000313" key="3">
    <source>
        <dbReference type="Proteomes" id="UP000198727"/>
    </source>
</evidence>
<evidence type="ECO:0000313" key="2">
    <source>
        <dbReference type="EMBL" id="SFQ73100.1"/>
    </source>
</evidence>
<dbReference type="Gene3D" id="1.10.275.10">
    <property type="entry name" value="Fumarase/aspartase (N-terminal domain)"/>
    <property type="match status" value="1"/>
</dbReference>
<dbReference type="Proteomes" id="UP000198727">
    <property type="component" value="Unassembled WGS sequence"/>
</dbReference>
<dbReference type="InterPro" id="IPR008948">
    <property type="entry name" value="L-Aspartase-like"/>
</dbReference>
<dbReference type="AlphaFoldDB" id="A0A1I6AWM7"/>
<dbReference type="CDD" id="cd00332">
    <property type="entry name" value="PAL-HAL"/>
    <property type="match status" value="1"/>
</dbReference>
<dbReference type="Gene3D" id="1.20.200.10">
    <property type="entry name" value="Fumarase/aspartase (Central domain)"/>
    <property type="match status" value="1"/>
</dbReference>
<reference evidence="3" key="1">
    <citation type="submission" date="2016-10" db="EMBL/GenBank/DDBJ databases">
        <authorList>
            <person name="Varghese N."/>
            <person name="Submissions S."/>
        </authorList>
    </citation>
    <scope>NUCLEOTIDE SEQUENCE [LARGE SCALE GENOMIC DNA]</scope>
    <source>
        <strain evidence="3">CGMCC 4.5579</strain>
    </source>
</reference>
<dbReference type="OrthoDB" id="9806955at2"/>
<gene>
    <name evidence="2" type="ORF">SAMN05421810_11540</name>
</gene>
<organism evidence="2 3">
    <name type="scientific">Amycolatopsis arida</name>
    <dbReference type="NCBI Taxonomy" id="587909"/>
    <lineage>
        <taxon>Bacteria</taxon>
        <taxon>Bacillati</taxon>
        <taxon>Actinomycetota</taxon>
        <taxon>Actinomycetes</taxon>
        <taxon>Pseudonocardiales</taxon>
        <taxon>Pseudonocardiaceae</taxon>
        <taxon>Amycolatopsis</taxon>
    </lineage>
</organism>
<name>A0A1I6AWM7_9PSEU</name>
<dbReference type="STRING" id="587909.SAMN05421810_11540"/>
<dbReference type="SUPFAM" id="SSF48557">
    <property type="entry name" value="L-aspartase-like"/>
    <property type="match status" value="1"/>
</dbReference>
<dbReference type="GO" id="GO:0016841">
    <property type="term" value="F:ammonia-lyase activity"/>
    <property type="evidence" value="ECO:0007669"/>
    <property type="project" value="InterPro"/>
</dbReference>
<keyword evidence="1 2" id="KW-0456">Lyase</keyword>
<dbReference type="PROSITE" id="PS00488">
    <property type="entry name" value="PAL_HISTIDASE"/>
    <property type="match status" value="1"/>
</dbReference>
<evidence type="ECO:0000256" key="1">
    <source>
        <dbReference type="ARBA" id="ARBA00023239"/>
    </source>
</evidence>
<dbReference type="InterPro" id="IPR024083">
    <property type="entry name" value="Fumarase/histidase_N"/>
</dbReference>
<dbReference type="Pfam" id="PF00221">
    <property type="entry name" value="Lyase_aromatic"/>
    <property type="match status" value="1"/>
</dbReference>
<proteinExistence type="predicted"/>
<dbReference type="InterPro" id="IPR022313">
    <property type="entry name" value="Phe/His_NH3-lyase_AS"/>
</dbReference>
<accession>A0A1I6AWM7</accession>
<dbReference type="InterPro" id="IPR001106">
    <property type="entry name" value="Aromatic_Lyase"/>
</dbReference>
<dbReference type="PANTHER" id="PTHR10362">
    <property type="entry name" value="HISTIDINE AMMONIA-LYASE"/>
    <property type="match status" value="1"/>
</dbReference>